<evidence type="ECO:0000313" key="1">
    <source>
        <dbReference type="EMBL" id="WOL19993.1"/>
    </source>
</evidence>
<sequence length="206" mass="23023">MAFFPHQDKSKLHSKSLPQFIKTACAHCSHCSCLKTPSTLSSLDYDDHSCLDDTELDHKQLMILEIQSRAMKAKPKSKELSASGMLTWAVSPTTGRVRMTPMKKSSNNYGGGGDREEEVLCDGEDDMGSCEEFFSVKSCFSCTIEELKDLGGGGGRSIWEEFRHCEGWPFGLCRRAVVLPPLPRSPSESWMWHKRNLVCKTSPKVV</sequence>
<evidence type="ECO:0000313" key="2">
    <source>
        <dbReference type="Proteomes" id="UP001327560"/>
    </source>
</evidence>
<proteinExistence type="predicted"/>
<dbReference type="PANTHER" id="PTHR36324:SF1">
    <property type="entry name" value="OS09G0460100 PROTEIN"/>
    <property type="match status" value="1"/>
</dbReference>
<name>A0AAQ3QSU0_9LILI</name>
<keyword evidence="2" id="KW-1185">Reference proteome</keyword>
<reference evidence="1 2" key="1">
    <citation type="submission" date="2023-10" db="EMBL/GenBank/DDBJ databases">
        <title>Chromosome-scale genome assembly provides insights into flower coloration mechanisms of Canna indica.</title>
        <authorList>
            <person name="Li C."/>
        </authorList>
    </citation>
    <scope>NUCLEOTIDE SEQUENCE [LARGE SCALE GENOMIC DNA]</scope>
    <source>
        <tissue evidence="1">Flower</tissue>
    </source>
</reference>
<accession>A0AAQ3QSU0</accession>
<dbReference type="EMBL" id="CP136898">
    <property type="protein sequence ID" value="WOL19993.1"/>
    <property type="molecule type" value="Genomic_DNA"/>
</dbReference>
<organism evidence="1 2">
    <name type="scientific">Canna indica</name>
    <name type="common">Indian-shot</name>
    <dbReference type="NCBI Taxonomy" id="4628"/>
    <lineage>
        <taxon>Eukaryota</taxon>
        <taxon>Viridiplantae</taxon>
        <taxon>Streptophyta</taxon>
        <taxon>Embryophyta</taxon>
        <taxon>Tracheophyta</taxon>
        <taxon>Spermatophyta</taxon>
        <taxon>Magnoliopsida</taxon>
        <taxon>Liliopsida</taxon>
        <taxon>Zingiberales</taxon>
        <taxon>Cannaceae</taxon>
        <taxon>Canna</taxon>
    </lineage>
</organism>
<dbReference type="PANTHER" id="PTHR36324">
    <property type="entry name" value="OS09G0460100 PROTEIN"/>
    <property type="match status" value="1"/>
</dbReference>
<dbReference type="Proteomes" id="UP001327560">
    <property type="component" value="Chromosome 9"/>
</dbReference>
<dbReference type="AlphaFoldDB" id="A0AAQ3QSU0"/>
<gene>
    <name evidence="1" type="ORF">Cni_G28795</name>
</gene>
<protein>
    <submittedName>
        <fullName evidence="1">Uncharacterized protein</fullName>
    </submittedName>
</protein>